<comment type="caution">
    <text evidence="5">The sequence shown here is derived from an EMBL/GenBank/DDBJ whole genome shotgun (WGS) entry which is preliminary data.</text>
</comment>
<evidence type="ECO:0000256" key="2">
    <source>
        <dbReference type="ARBA" id="ARBA00022741"/>
    </source>
</evidence>
<name>A0AAW0EWN1_9TRYP</name>
<feature type="region of interest" description="Disordered" evidence="3">
    <location>
        <begin position="1"/>
        <end position="114"/>
    </location>
</feature>
<dbReference type="Pfam" id="PF08477">
    <property type="entry name" value="Roc"/>
    <property type="match status" value="1"/>
</dbReference>
<organism evidence="5 6">
    <name type="scientific">Novymonas esmeraldas</name>
    <dbReference type="NCBI Taxonomy" id="1808958"/>
    <lineage>
        <taxon>Eukaryota</taxon>
        <taxon>Discoba</taxon>
        <taxon>Euglenozoa</taxon>
        <taxon>Kinetoplastea</taxon>
        <taxon>Metakinetoplastina</taxon>
        <taxon>Trypanosomatida</taxon>
        <taxon>Trypanosomatidae</taxon>
        <taxon>Novymonas</taxon>
    </lineage>
</organism>
<dbReference type="Proteomes" id="UP001430356">
    <property type="component" value="Unassembled WGS sequence"/>
</dbReference>
<proteinExistence type="predicted"/>
<gene>
    <name evidence="5" type="ORF">NESM_000801500</name>
</gene>
<evidence type="ECO:0000256" key="3">
    <source>
        <dbReference type="SAM" id="MobiDB-lite"/>
    </source>
</evidence>
<feature type="region of interest" description="Disordered" evidence="3">
    <location>
        <begin position="172"/>
        <end position="213"/>
    </location>
</feature>
<dbReference type="PROSITE" id="PS51424">
    <property type="entry name" value="ROC"/>
    <property type="match status" value="1"/>
</dbReference>
<dbReference type="CDD" id="cd20335">
    <property type="entry name" value="BRcat_RBR"/>
    <property type="match status" value="1"/>
</dbReference>
<dbReference type="GO" id="GO:0000166">
    <property type="term" value="F:nucleotide binding"/>
    <property type="evidence" value="ECO:0007669"/>
    <property type="project" value="UniProtKB-KW"/>
</dbReference>
<dbReference type="PANTHER" id="PTHR47679">
    <property type="entry name" value="PROTEIN TORNADO 1"/>
    <property type="match status" value="1"/>
</dbReference>
<keyword evidence="2" id="KW-0547">Nucleotide-binding</keyword>
<feature type="compositionally biased region" description="Pro residues" evidence="3">
    <location>
        <begin position="38"/>
        <end position="54"/>
    </location>
</feature>
<keyword evidence="1" id="KW-0677">Repeat</keyword>
<sequence length="1044" mass="113832">MSRANDGGALGDAAPPASPAAGAAAAVQQQQPSLLPTTAPPPAPPPPPPPPPSVPMSSEGRGASSTSPDRDRVVDCEPTPLRRRGSEGGGTPANRVTDSAIQEAESPPPKAPTRARMIEAEPVESRVAGHVDPSTVGAAVVASAVTAQAVVADGAVVQGRLLRTSAEPRAANDLPITRGRAAAGDARESATPTAAGAAGGAAASEASGEGQQLSDLQAHLQQMREQTKGRSLMARYVLQNAVRDGQNAETAASSSSLSPRGIVKMVHGVPRLRFRNQQVFRRKIILLGYQEVGKTSLRKCFESEPFFFKSLPEVRTTTGVEVQEKSMSVEGDSVDIILSDFAGQESYHSHTYFLTERAIFVLVWKLSAVEQDFQSSGINAREEGRLQRWIAEVFAKYPQARIVLVATHLDELRVQGQRSVEMILSKVEGKLRSYIDDLIAASTMPAAAAAPAATSSTAAVAASSAAAAAAAASLSSKEHAGLQRDPRRVIVGNFAVSCKTRLIIAAGNSLRHLSGEKISGLLRYLGTLVKDDCLGDREYPAAAVPGRHAKLMEDIEAVKRRHPVKLLMRLGEFVQMAVNVGIESEGELLQAARLMHSWDVIYLFNQYSIEANPLIVLYPRWLNRMSAALFSYAHLLRTPLHMRSMIGGLEYMVSSAETADMCLMRKGYLRWPLARVLFHKPLSDFLRRPPDDADIAMCVELLEAMQLVYPVEVESDEFEVLAEEVPVDPSVGRPVVKSQKITRYYVPSLAPLETPQVLKKLAPVLFHRGVRVRFEFNLLPDELWWRLQCKLHRLIKAVTVYQPALGGVDDEDILLNGFRLREADEEHSRWRDSLWLMGRGCRVLVYRDGASAVSVLSAENTSRGSEEVLQAVEETLLALLQEYKGVQRRTYVACPNQDCGGWLEADVVASCVRVSCPTCRQSFESKQVVSSGVGPLGAPHFSQSLLVEAGELLAFCLSYRSCLHMCRYLGIPYKGPSPAREESTDAAAAESDSSQSDVLGTHVEYLHALDKVVQAVLFRSWMERAEEQERRRRMLEDEPTPSYF</sequence>
<dbReference type="AlphaFoldDB" id="A0AAW0EWN1"/>
<feature type="domain" description="Roc" evidence="4">
    <location>
        <begin position="275"/>
        <end position="474"/>
    </location>
</feature>
<evidence type="ECO:0000313" key="5">
    <source>
        <dbReference type="EMBL" id="KAK7198418.1"/>
    </source>
</evidence>
<evidence type="ECO:0000259" key="4">
    <source>
        <dbReference type="PROSITE" id="PS51424"/>
    </source>
</evidence>
<dbReference type="InterPro" id="IPR027417">
    <property type="entry name" value="P-loop_NTPase"/>
</dbReference>
<dbReference type="InterPro" id="IPR020859">
    <property type="entry name" value="ROC"/>
</dbReference>
<dbReference type="Gene3D" id="3.40.50.300">
    <property type="entry name" value="P-loop containing nucleotide triphosphate hydrolases"/>
    <property type="match status" value="1"/>
</dbReference>
<reference evidence="5 6" key="1">
    <citation type="journal article" date="2021" name="MBio">
        <title>A New Model Trypanosomatid, Novymonas esmeraldas: Genomic Perception of Its 'Candidatus Pandoraea novymonadis' Endosymbiont.</title>
        <authorList>
            <person name="Zakharova A."/>
            <person name="Saura A."/>
            <person name="Butenko A."/>
            <person name="Podesvova L."/>
            <person name="Warmusova S."/>
            <person name="Kostygov A.Y."/>
            <person name="Nenarokova A."/>
            <person name="Lukes J."/>
            <person name="Opperdoes F.R."/>
            <person name="Yurchenko V."/>
        </authorList>
    </citation>
    <scope>NUCLEOTIDE SEQUENCE [LARGE SCALE GENOMIC DNA]</scope>
    <source>
        <strain evidence="5 6">E262AT.01</strain>
    </source>
</reference>
<feature type="compositionally biased region" description="Low complexity" evidence="3">
    <location>
        <begin position="194"/>
        <end position="210"/>
    </location>
</feature>
<feature type="compositionally biased region" description="Low complexity" evidence="3">
    <location>
        <begin position="11"/>
        <end position="37"/>
    </location>
</feature>
<accession>A0AAW0EWN1</accession>
<dbReference type="Gene3D" id="3.30.70.1390">
    <property type="entry name" value="ROC domain from the Parkinson's disease-associated leucine-rich repeat kinase 2"/>
    <property type="match status" value="1"/>
</dbReference>
<dbReference type="SUPFAM" id="SSF52540">
    <property type="entry name" value="P-loop containing nucleoside triphosphate hydrolases"/>
    <property type="match status" value="1"/>
</dbReference>
<keyword evidence="6" id="KW-1185">Reference proteome</keyword>
<dbReference type="EMBL" id="JAECZO010000149">
    <property type="protein sequence ID" value="KAK7198418.1"/>
    <property type="molecule type" value="Genomic_DNA"/>
</dbReference>
<evidence type="ECO:0000256" key="1">
    <source>
        <dbReference type="ARBA" id="ARBA00022737"/>
    </source>
</evidence>
<protein>
    <submittedName>
        <fullName evidence="5">Miro-like protein/Ras family</fullName>
    </submittedName>
</protein>
<evidence type="ECO:0000313" key="6">
    <source>
        <dbReference type="Proteomes" id="UP001430356"/>
    </source>
</evidence>
<dbReference type="PANTHER" id="PTHR47679:SF2">
    <property type="entry name" value="C-TERMINAL OF ROC (COR) DOMAIN-CONTAINING PROTEIN"/>
    <property type="match status" value="1"/>
</dbReference>